<protein>
    <submittedName>
        <fullName evidence="3">Chloramphenicol acetyltransferase</fullName>
    </submittedName>
</protein>
<dbReference type="RefSeq" id="WP_025384640.1">
    <property type="nucleotide sequence ID" value="NZ_LCUA01000003.1"/>
</dbReference>
<dbReference type="InterPro" id="IPR050179">
    <property type="entry name" value="Trans_hexapeptide_repeat"/>
</dbReference>
<name>A0A0W0X194_9GAMM</name>
<dbReference type="Proteomes" id="UP000054858">
    <property type="component" value="Unassembled WGS sequence"/>
</dbReference>
<proteinExistence type="inferred from homology"/>
<dbReference type="InterPro" id="IPR020019">
    <property type="entry name" value="AcTrfase_PglD-like"/>
</dbReference>
<dbReference type="PANTHER" id="PTHR43300">
    <property type="entry name" value="ACETYLTRANSFERASE"/>
    <property type="match status" value="1"/>
</dbReference>
<feature type="active site" description="Proton acceptor" evidence="2">
    <location>
        <position position="142"/>
    </location>
</feature>
<dbReference type="CDD" id="cd03360">
    <property type="entry name" value="LbH_AT_putative"/>
    <property type="match status" value="1"/>
</dbReference>
<dbReference type="PANTHER" id="PTHR43300:SF7">
    <property type="entry name" value="UDP-N-ACETYLBACILLOSAMINE N-ACETYLTRANSFERASE"/>
    <property type="match status" value="1"/>
</dbReference>
<feature type="site" description="Increases basicity of active site His" evidence="2">
    <location>
        <position position="143"/>
    </location>
</feature>
<dbReference type="PATRIC" id="fig|29423.5.peg.2051"/>
<sequence>MSDQIRLLVIGGGAQAKYVLETCGLMQVEVIAVMNLQSDHELTWVGYYNTRVVPFDLSAHNILRLGATHAIICTASPKEKERLWNIVSKVRLRSYSVIHPTAIIASTAKIGMGTIINAGSIIQPFAKIGNGVMIHSNVVIEHDVTVDNFANIAPNVTLAGWVKIGKSAIIYTGCNIIPTIEIGDFAIIGAGATVISNIPAQCKVAGVPAKEISTYRGEVTS</sequence>
<dbReference type="InterPro" id="IPR001451">
    <property type="entry name" value="Hexapep"/>
</dbReference>
<evidence type="ECO:0000256" key="1">
    <source>
        <dbReference type="ARBA" id="ARBA00007274"/>
    </source>
</evidence>
<evidence type="ECO:0000313" key="4">
    <source>
        <dbReference type="Proteomes" id="UP000054858"/>
    </source>
</evidence>
<dbReference type="AlphaFoldDB" id="A0A0W0X194"/>
<evidence type="ECO:0000256" key="2">
    <source>
        <dbReference type="PIRSR" id="PIRSR620019-1"/>
    </source>
</evidence>
<dbReference type="GO" id="GO:0016740">
    <property type="term" value="F:transferase activity"/>
    <property type="evidence" value="ECO:0007669"/>
    <property type="project" value="UniProtKB-KW"/>
</dbReference>
<reference evidence="3 4" key="1">
    <citation type="submission" date="2015-11" db="EMBL/GenBank/DDBJ databases">
        <title>Genomic analysis of 38 Legionella species identifies large and diverse effector repertoires.</title>
        <authorList>
            <person name="Burstein D."/>
            <person name="Amaro F."/>
            <person name="Zusman T."/>
            <person name="Lifshitz Z."/>
            <person name="Cohen O."/>
            <person name="Gilbert J.A."/>
            <person name="Pupko T."/>
            <person name="Shuman H.A."/>
            <person name="Segal G."/>
        </authorList>
    </citation>
    <scope>NUCLEOTIDE SEQUENCE [LARGE SCALE GENOMIC DNA]</scope>
    <source>
        <strain evidence="3 4">Oak Ridge-10</strain>
    </source>
</reference>
<evidence type="ECO:0000313" key="3">
    <source>
        <dbReference type="EMBL" id="KTD38278.1"/>
    </source>
</evidence>
<organism evidence="3 4">
    <name type="scientific">Legionella oakridgensis</name>
    <dbReference type="NCBI Taxonomy" id="29423"/>
    <lineage>
        <taxon>Bacteria</taxon>
        <taxon>Pseudomonadati</taxon>
        <taxon>Pseudomonadota</taxon>
        <taxon>Gammaproteobacteria</taxon>
        <taxon>Legionellales</taxon>
        <taxon>Legionellaceae</taxon>
        <taxon>Legionella</taxon>
    </lineage>
</organism>
<comment type="similarity">
    <text evidence="1">Belongs to the transferase hexapeptide repeat family.</text>
</comment>
<accession>A0A0W0X194</accession>
<dbReference type="InterPro" id="IPR011004">
    <property type="entry name" value="Trimer_LpxA-like_sf"/>
</dbReference>
<dbReference type="Pfam" id="PF00132">
    <property type="entry name" value="Hexapep"/>
    <property type="match status" value="1"/>
</dbReference>
<dbReference type="EMBL" id="LNYP01000029">
    <property type="protein sequence ID" value="KTD38278.1"/>
    <property type="molecule type" value="Genomic_DNA"/>
</dbReference>
<comment type="caution">
    <text evidence="3">The sequence shown here is derived from an EMBL/GenBank/DDBJ whole genome shotgun (WGS) entry which is preliminary data.</text>
</comment>
<dbReference type="SUPFAM" id="SSF51161">
    <property type="entry name" value="Trimeric LpxA-like enzymes"/>
    <property type="match status" value="1"/>
</dbReference>
<gene>
    <name evidence="3" type="ORF">Loak_1954</name>
</gene>
<keyword evidence="3" id="KW-0808">Transferase</keyword>
<dbReference type="Gene3D" id="2.160.10.10">
    <property type="entry name" value="Hexapeptide repeat proteins"/>
    <property type="match status" value="1"/>
</dbReference>